<keyword evidence="2" id="KW-1185">Reference proteome</keyword>
<evidence type="ECO:0000313" key="2">
    <source>
        <dbReference type="Proteomes" id="UP000241074"/>
    </source>
</evidence>
<reference evidence="1 2" key="1">
    <citation type="submission" date="2018-03" db="EMBL/GenBank/DDBJ databases">
        <title>Ahniella affigens gen. nov., sp. nov., a gammaproteobacterium isolated from sandy soil near a stream.</title>
        <authorList>
            <person name="Ko Y."/>
            <person name="Kim J.-H."/>
        </authorList>
    </citation>
    <scope>NUCLEOTIDE SEQUENCE [LARGE SCALE GENOMIC DNA]</scope>
    <source>
        <strain evidence="1 2">D13</strain>
    </source>
</reference>
<dbReference type="Proteomes" id="UP000241074">
    <property type="component" value="Chromosome"/>
</dbReference>
<proteinExistence type="predicted"/>
<accession>A0A2P1PXN5</accession>
<dbReference type="AlphaFoldDB" id="A0A2P1PXN5"/>
<reference evidence="1 2" key="2">
    <citation type="submission" date="2018-03" db="EMBL/GenBank/DDBJ databases">
        <authorList>
            <person name="Keele B.F."/>
        </authorList>
    </citation>
    <scope>NUCLEOTIDE SEQUENCE [LARGE SCALE GENOMIC DNA]</scope>
    <source>
        <strain evidence="1 2">D13</strain>
    </source>
</reference>
<sequence length="159" mass="17806">MANARTRFDTIMEYMIRAHEVTGAPLFGRPSAMYRGEPFMVFHNDGMGFRLRGRSRLQALALNGTKFWDPLGRATPNMEWVTVPVAHFLRWDRFAVDALHQVKAGPPGPVAAKVVGPPPKPPAANRWADNIKSLLAKIESISLTPQAPRAEKPRSRFDF</sequence>
<protein>
    <recommendedName>
        <fullName evidence="3">TfoX N-terminal domain-containing protein</fullName>
    </recommendedName>
</protein>
<dbReference type="RefSeq" id="WP_106893513.1">
    <property type="nucleotide sequence ID" value="NZ_CP027860.1"/>
</dbReference>
<name>A0A2P1PXN5_9GAMM</name>
<evidence type="ECO:0000313" key="1">
    <source>
        <dbReference type="EMBL" id="AVP99596.1"/>
    </source>
</evidence>
<evidence type="ECO:0008006" key="3">
    <source>
        <dbReference type="Google" id="ProtNLM"/>
    </source>
</evidence>
<gene>
    <name evidence="1" type="ORF">C7S18_21530</name>
</gene>
<dbReference type="EMBL" id="CP027860">
    <property type="protein sequence ID" value="AVP99596.1"/>
    <property type="molecule type" value="Genomic_DNA"/>
</dbReference>
<dbReference type="OrthoDB" id="4558596at2"/>
<organism evidence="1 2">
    <name type="scientific">Ahniella affigens</name>
    <dbReference type="NCBI Taxonomy" id="2021234"/>
    <lineage>
        <taxon>Bacteria</taxon>
        <taxon>Pseudomonadati</taxon>
        <taxon>Pseudomonadota</taxon>
        <taxon>Gammaproteobacteria</taxon>
        <taxon>Lysobacterales</taxon>
        <taxon>Rhodanobacteraceae</taxon>
        <taxon>Ahniella</taxon>
    </lineage>
</organism>
<dbReference type="KEGG" id="xba:C7S18_21530"/>